<name>A0A4Z1T217_GIAMU</name>
<keyword evidence="4" id="KW-1185">Reference proteome</keyword>
<dbReference type="PANTHER" id="PTHR24120:SF4">
    <property type="entry name" value="GH07239P"/>
    <property type="match status" value="1"/>
</dbReference>
<dbReference type="PROSITE" id="PS50088">
    <property type="entry name" value="ANK_REPEAT"/>
    <property type="match status" value="3"/>
</dbReference>
<accession>A0A4Z1T217</accession>
<dbReference type="InterPro" id="IPR002110">
    <property type="entry name" value="Ankyrin_rpt"/>
</dbReference>
<dbReference type="AlphaFoldDB" id="A0A4Z1T217"/>
<dbReference type="PROSITE" id="PS50297">
    <property type="entry name" value="ANK_REP_REGION"/>
    <property type="match status" value="3"/>
</dbReference>
<dbReference type="Pfam" id="PF12796">
    <property type="entry name" value="Ank_2"/>
    <property type="match status" value="3"/>
</dbReference>
<gene>
    <name evidence="3" type="ORF">GMRT_13484</name>
</gene>
<proteinExistence type="predicted"/>
<evidence type="ECO:0000256" key="2">
    <source>
        <dbReference type="SAM" id="Coils"/>
    </source>
</evidence>
<dbReference type="OrthoDB" id="426293at2759"/>
<feature type="repeat" description="ANK" evidence="1">
    <location>
        <begin position="350"/>
        <end position="382"/>
    </location>
</feature>
<dbReference type="Proteomes" id="UP000315496">
    <property type="component" value="Chromosome 3"/>
</dbReference>
<dbReference type="InterPro" id="IPR036770">
    <property type="entry name" value="Ankyrin_rpt-contain_sf"/>
</dbReference>
<comment type="caution">
    <text evidence="3">The sequence shown here is derived from an EMBL/GenBank/DDBJ whole genome shotgun (WGS) entry which is preliminary data.</text>
</comment>
<evidence type="ECO:0000256" key="1">
    <source>
        <dbReference type="PROSITE-ProRule" id="PRU00023"/>
    </source>
</evidence>
<feature type="repeat" description="ANK" evidence="1">
    <location>
        <begin position="288"/>
        <end position="313"/>
    </location>
</feature>
<dbReference type="PANTHER" id="PTHR24120">
    <property type="entry name" value="GH07239P"/>
    <property type="match status" value="1"/>
</dbReference>
<dbReference type="EMBL" id="VDLU01000003">
    <property type="protein sequence ID" value="TNJ28003.1"/>
    <property type="molecule type" value="Genomic_DNA"/>
</dbReference>
<dbReference type="Pfam" id="PF00023">
    <property type="entry name" value="Ank"/>
    <property type="match status" value="1"/>
</dbReference>
<evidence type="ECO:0000313" key="4">
    <source>
        <dbReference type="Proteomes" id="UP000315496"/>
    </source>
</evidence>
<protein>
    <submittedName>
        <fullName evidence="3">Ankyrin repeat protein 1</fullName>
    </submittedName>
</protein>
<sequence>MDPWFSAINGRDYEAVVEMAPKHAKAQDRYGETGLMIAAREGDLRLAEALHSIENSMRNNEGETALLVATKLDRPEIVKLLAPSEGRHKLPNGSPAIHVAVDNDATRSLEVLLPYQEGEVDAQGYTPLAYACFLGKPDIVDLILLKGKLKKKDLLDSATSAAETGGHPDIANYLRNYKADRKTAGLCADFVRKTGKGPGTNIADDVKKDDELDRIQVLMAELAEKERKLAAMSRENELLANKLSKAREQPRETHVAVRTRQVEAADPAPLGAGLNYTRMKEDFERDCDGNTPLMLAVEQGDVEAAKPLIQTQAKHKNIYGTTALMLAAAHNHVELVKLLIPMEAGMRANSGTTALMKAAHNGHLEVCKLLLEKEAGLTRRDGWTALMSAAANNRCDVIQLLLSTEQRMATHDGTTALHKAVVHGFPDAVRLLAPAEHECRLRNGSTAFYMVNREKNREIYDILSEYNK</sequence>
<dbReference type="VEuPathDB" id="GiardiaDB:GMRT_13484"/>
<organism evidence="3 4">
    <name type="scientific">Giardia muris</name>
    <dbReference type="NCBI Taxonomy" id="5742"/>
    <lineage>
        <taxon>Eukaryota</taxon>
        <taxon>Metamonada</taxon>
        <taxon>Diplomonadida</taxon>
        <taxon>Hexamitidae</taxon>
        <taxon>Giardiinae</taxon>
        <taxon>Giardia</taxon>
    </lineage>
</organism>
<reference evidence="3 4" key="1">
    <citation type="submission" date="2019-05" db="EMBL/GenBank/DDBJ databases">
        <title>The compact genome of Giardia muris reveals important steps in the evolution of intestinal protozoan parasites.</title>
        <authorList>
            <person name="Xu F."/>
            <person name="Jimenez-Gonzalez A."/>
            <person name="Einarsson E."/>
            <person name="Astvaldsson A."/>
            <person name="Peirasmaki D."/>
            <person name="Eckmann L."/>
            <person name="Andersson J.O."/>
            <person name="Svard S.G."/>
            <person name="Jerlstrom-Hultqvist J."/>
        </authorList>
    </citation>
    <scope>NUCLEOTIDE SEQUENCE [LARGE SCALE GENOMIC DNA]</scope>
    <source>
        <strain evidence="3 4">Roberts-Thomson</strain>
    </source>
</reference>
<dbReference type="SUPFAM" id="SSF48403">
    <property type="entry name" value="Ankyrin repeat"/>
    <property type="match status" value="2"/>
</dbReference>
<evidence type="ECO:0000313" key="3">
    <source>
        <dbReference type="EMBL" id="TNJ28003.1"/>
    </source>
</evidence>
<dbReference type="SMART" id="SM00248">
    <property type="entry name" value="ANK"/>
    <property type="match status" value="10"/>
</dbReference>
<feature type="coiled-coil region" evidence="2">
    <location>
        <begin position="208"/>
        <end position="249"/>
    </location>
</feature>
<keyword evidence="1" id="KW-0040">ANK repeat</keyword>
<keyword evidence="2" id="KW-0175">Coiled coil</keyword>
<dbReference type="Gene3D" id="1.25.40.20">
    <property type="entry name" value="Ankyrin repeat-containing domain"/>
    <property type="match status" value="3"/>
</dbReference>
<feature type="repeat" description="ANK" evidence="1">
    <location>
        <begin position="319"/>
        <end position="351"/>
    </location>
</feature>